<accession>A0A085ZZR5</accession>
<dbReference type="AlphaFoldDB" id="A0A085ZZR5"/>
<evidence type="ECO:0000313" key="1">
    <source>
        <dbReference type="EMBL" id="KFF09929.1"/>
    </source>
</evidence>
<gene>
    <name evidence="1" type="ORF">IW15_22015</name>
</gene>
<dbReference type="Proteomes" id="UP000028705">
    <property type="component" value="Unassembled WGS sequence"/>
</dbReference>
<dbReference type="eggNOG" id="ENOG502ZRT2">
    <property type="taxonomic scope" value="Bacteria"/>
</dbReference>
<evidence type="ECO:0000313" key="2">
    <source>
        <dbReference type="Proteomes" id="UP000028705"/>
    </source>
</evidence>
<name>A0A085ZZR5_9FLAO</name>
<proteinExistence type="predicted"/>
<sequence>MPTNENKILIDKLIKVTDFEDYFNNYCKKKIEQTAKENNWDDKKKQEIVNSVNFERFNATIYNAFARDSKENLEDMIVLFRKLNENHNSSMIKLIPINAMIQYSLEGFVERLVEEK</sequence>
<dbReference type="EMBL" id="JPRH01000015">
    <property type="protein sequence ID" value="KFF09929.1"/>
    <property type="molecule type" value="Genomic_DNA"/>
</dbReference>
<organism evidence="1 2">
    <name type="scientific">Chryseobacterium soli</name>
    <dbReference type="NCBI Taxonomy" id="445961"/>
    <lineage>
        <taxon>Bacteria</taxon>
        <taxon>Pseudomonadati</taxon>
        <taxon>Bacteroidota</taxon>
        <taxon>Flavobacteriia</taxon>
        <taxon>Flavobacteriales</taxon>
        <taxon>Weeksellaceae</taxon>
        <taxon>Chryseobacterium group</taxon>
        <taxon>Chryseobacterium</taxon>
    </lineage>
</organism>
<keyword evidence="2" id="KW-1185">Reference proteome</keyword>
<reference evidence="1 2" key="1">
    <citation type="submission" date="2014-07" db="EMBL/GenBank/DDBJ databases">
        <title>Genome of Chryseobacterium soli DSM 19298.</title>
        <authorList>
            <person name="Stropko S.J."/>
            <person name="Pipes S.E."/>
            <person name="Newman J."/>
        </authorList>
    </citation>
    <scope>NUCLEOTIDE SEQUENCE [LARGE SCALE GENOMIC DNA]</scope>
    <source>
        <strain evidence="1 2">DSM 19298</strain>
    </source>
</reference>
<comment type="caution">
    <text evidence="1">The sequence shown here is derived from an EMBL/GenBank/DDBJ whole genome shotgun (WGS) entry which is preliminary data.</text>
</comment>
<protein>
    <submittedName>
        <fullName evidence="1">Uncharacterized protein</fullName>
    </submittedName>
</protein>